<dbReference type="InterPro" id="IPR001478">
    <property type="entry name" value="PDZ"/>
</dbReference>
<dbReference type="InterPro" id="IPR036034">
    <property type="entry name" value="PDZ_sf"/>
</dbReference>
<dbReference type="NCBIfam" id="TIGR00225">
    <property type="entry name" value="prc"/>
    <property type="match status" value="1"/>
</dbReference>
<dbReference type="SMART" id="SM00228">
    <property type="entry name" value="PDZ"/>
    <property type="match status" value="1"/>
</dbReference>
<dbReference type="SMART" id="SM00245">
    <property type="entry name" value="TSPc"/>
    <property type="match status" value="1"/>
</dbReference>
<dbReference type="GO" id="GO:0008236">
    <property type="term" value="F:serine-type peptidase activity"/>
    <property type="evidence" value="ECO:0007669"/>
    <property type="project" value="UniProtKB-KW"/>
</dbReference>
<dbReference type="Gene3D" id="3.90.226.10">
    <property type="entry name" value="2-enoyl-CoA Hydratase, Chain A, domain 1"/>
    <property type="match status" value="1"/>
</dbReference>
<dbReference type="Pfam" id="PF17804">
    <property type="entry name" value="TSP_NTD"/>
    <property type="match status" value="1"/>
</dbReference>
<comment type="similarity">
    <text evidence="1 5">Belongs to the peptidase S41A family.</text>
</comment>
<evidence type="ECO:0000313" key="10">
    <source>
        <dbReference type="Proteomes" id="UP000239867"/>
    </source>
</evidence>
<dbReference type="AlphaFoldDB" id="A0A2L1GKT1"/>
<reference evidence="9" key="1">
    <citation type="submission" date="2017-05" db="EMBL/GenBank/DDBJ databases">
        <authorList>
            <person name="Song R."/>
            <person name="Chenine A.L."/>
            <person name="Ruprecht R.M."/>
        </authorList>
    </citation>
    <scope>NUCLEOTIDE SEQUENCE</scope>
    <source>
        <strain evidence="9">ORNL</strain>
    </source>
</reference>
<accession>A0A2L1GKT1</accession>
<dbReference type="PROSITE" id="PS50106">
    <property type="entry name" value="PDZ"/>
    <property type="match status" value="1"/>
</dbReference>
<dbReference type="PANTHER" id="PTHR32060:SF22">
    <property type="entry name" value="CARBOXYL-TERMINAL-PROCESSING PEPTIDASE 3, CHLOROPLASTIC"/>
    <property type="match status" value="1"/>
</dbReference>
<dbReference type="Pfam" id="PF03572">
    <property type="entry name" value="Peptidase_S41"/>
    <property type="match status" value="1"/>
</dbReference>
<organism evidence="9 10">
    <name type="scientific">Desulfobulbus oralis</name>
    <dbReference type="NCBI Taxonomy" id="1986146"/>
    <lineage>
        <taxon>Bacteria</taxon>
        <taxon>Pseudomonadati</taxon>
        <taxon>Thermodesulfobacteriota</taxon>
        <taxon>Desulfobulbia</taxon>
        <taxon>Desulfobulbales</taxon>
        <taxon>Desulfobulbaceae</taxon>
        <taxon>Desulfobulbus</taxon>
    </lineage>
</organism>
<sequence length="725" mass="81544">MRCFVSFALALLLSLTPGAVLAKSAASVDESFNLERNQLIAAIMSQQLSSRHFSRTPLDDALSRKIYDLYLNQLDPRKRFLLQEDVRKLDSFRERIDDELRRGGFRLPDAGRQLLNARIREADRLIDPILDAGFDFNRKEALEIDPKKLEFVSDEAALKERWRLTLKMQVLDSYFEELEDRKKAEQKKAGQGQPRQGATTAAAPEPVPDPAAHPEQMQEAVRKVRSRMHRALQRLQEQSLQDHYDRYFDAVARAFDPHSSYMPPTTKEDFDIQMSGSLEGIGALLREDEGLIKVVRIMPGSPAEKQGQLQAEDTILSVAEKGHEAVDITEMRIREAVKLIRGPRGSQVLLNVRKPDGGKMSIVITRDIVQLDETYARSALLHTDGGTPIGYIRIPGFYRDFSNDKGKGRNATDDTRRLVQQLKRQGIRGLILDLRNNGGGALEDAVDITGLFLPGGPAVQVKDGGGHTEVRSDEDTAVEYDGLLIVLVNQFSASASEILAAALQDYGRAVIIGSQHTHGKGTVQAMLDMNRYLPLFRPRRLGDLGALKMTIQKFYRINGGSTQFRGVKPDLIVPSMLDHLESGEQYMDYPLPWDQVLPVPYQTWKGPMLDRAMVQSRGKEWVAHSAAFQKIKQESDEAKLRAQRTVVTVAWEDMWRERQLQAKVREEAKAAGFVEDPGEEEENEGRRAGREKKLEEGLAHDPYVQLSLELFGNMGKKEASAVRAR</sequence>
<dbReference type="InterPro" id="IPR004447">
    <property type="entry name" value="Peptidase_S41A"/>
</dbReference>
<dbReference type="GO" id="GO:0006508">
    <property type="term" value="P:proteolysis"/>
    <property type="evidence" value="ECO:0007669"/>
    <property type="project" value="UniProtKB-KW"/>
</dbReference>
<feature type="region of interest" description="Disordered" evidence="6">
    <location>
        <begin position="182"/>
        <end position="218"/>
    </location>
</feature>
<keyword evidence="3 5" id="KW-0378">Hydrolase</keyword>
<dbReference type="RefSeq" id="WP_104935603.1">
    <property type="nucleotide sequence ID" value="NZ_CP021255.1"/>
</dbReference>
<reference evidence="9" key="2">
    <citation type="journal article" date="2018" name="MBio">
        <title>Insights into the evolution of host association through the isolation and characterization of a novel human periodontal pathobiont, Desulfobulbus oralis.</title>
        <authorList>
            <person name="Cross K.L."/>
            <person name="Chirania P."/>
            <person name="Xiong W."/>
            <person name="Beall C.J."/>
            <person name="Elkins J.G."/>
            <person name="Giannone R.J."/>
            <person name="Griffen A.L."/>
            <person name="Guss A.M."/>
            <person name="Hettich R.L."/>
            <person name="Joshi S.S."/>
            <person name="Mokrzan E.M."/>
            <person name="Martin R.K."/>
            <person name="Zhulin I.B."/>
            <person name="Leys E.J."/>
            <person name="Podar M."/>
        </authorList>
    </citation>
    <scope>NUCLEOTIDE SEQUENCE [LARGE SCALE GENOMIC DNA]</scope>
    <source>
        <strain evidence="9">ORNL</strain>
    </source>
</reference>
<feature type="domain" description="PDZ" evidence="8">
    <location>
        <begin position="271"/>
        <end position="355"/>
    </location>
</feature>
<dbReference type="CDD" id="cd07560">
    <property type="entry name" value="Peptidase_S41_CPP"/>
    <property type="match status" value="1"/>
</dbReference>
<evidence type="ECO:0000256" key="7">
    <source>
        <dbReference type="SAM" id="SignalP"/>
    </source>
</evidence>
<name>A0A2L1GKT1_9BACT</name>
<dbReference type="PANTHER" id="PTHR32060">
    <property type="entry name" value="TAIL-SPECIFIC PROTEASE"/>
    <property type="match status" value="1"/>
</dbReference>
<dbReference type="OrthoDB" id="9812068at2"/>
<dbReference type="InterPro" id="IPR029045">
    <property type="entry name" value="ClpP/crotonase-like_dom_sf"/>
</dbReference>
<dbReference type="GO" id="GO:0007165">
    <property type="term" value="P:signal transduction"/>
    <property type="evidence" value="ECO:0007669"/>
    <property type="project" value="TreeGrafter"/>
</dbReference>
<feature type="region of interest" description="Disordered" evidence="6">
    <location>
        <begin position="669"/>
        <end position="698"/>
    </location>
</feature>
<protein>
    <submittedName>
        <fullName evidence="9">Tail-specific protease</fullName>
    </submittedName>
</protein>
<feature type="chain" id="PRO_5014701352" evidence="7">
    <location>
        <begin position="23"/>
        <end position="725"/>
    </location>
</feature>
<evidence type="ECO:0000259" key="8">
    <source>
        <dbReference type="PROSITE" id="PS50106"/>
    </source>
</evidence>
<dbReference type="Gene3D" id="2.30.42.10">
    <property type="match status" value="1"/>
</dbReference>
<dbReference type="GO" id="GO:0004175">
    <property type="term" value="F:endopeptidase activity"/>
    <property type="evidence" value="ECO:0007669"/>
    <property type="project" value="TreeGrafter"/>
</dbReference>
<keyword evidence="7" id="KW-0732">Signal</keyword>
<dbReference type="InterPro" id="IPR005151">
    <property type="entry name" value="Tail-specific_protease"/>
</dbReference>
<dbReference type="Pfam" id="PF00595">
    <property type="entry name" value="PDZ"/>
    <property type="match status" value="1"/>
</dbReference>
<dbReference type="SUPFAM" id="SSF52096">
    <property type="entry name" value="ClpP/crotonase"/>
    <property type="match status" value="1"/>
</dbReference>
<proteinExistence type="inferred from homology"/>
<feature type="compositionally biased region" description="Basic and acidic residues" evidence="6">
    <location>
        <begin position="684"/>
        <end position="698"/>
    </location>
</feature>
<evidence type="ECO:0000256" key="4">
    <source>
        <dbReference type="ARBA" id="ARBA00022825"/>
    </source>
</evidence>
<evidence type="ECO:0000256" key="2">
    <source>
        <dbReference type="ARBA" id="ARBA00022670"/>
    </source>
</evidence>
<gene>
    <name evidence="9" type="ORF">CAY53_01270</name>
</gene>
<evidence type="ECO:0000256" key="3">
    <source>
        <dbReference type="ARBA" id="ARBA00022801"/>
    </source>
</evidence>
<keyword evidence="4 5" id="KW-0720">Serine protease</keyword>
<keyword evidence="10" id="KW-1185">Reference proteome</keyword>
<dbReference type="SUPFAM" id="SSF50156">
    <property type="entry name" value="PDZ domain-like"/>
    <property type="match status" value="1"/>
</dbReference>
<evidence type="ECO:0000256" key="6">
    <source>
        <dbReference type="SAM" id="MobiDB-lite"/>
    </source>
</evidence>
<dbReference type="InterPro" id="IPR020992">
    <property type="entry name" value="Tail_Prtase_C"/>
</dbReference>
<evidence type="ECO:0000256" key="5">
    <source>
        <dbReference type="RuleBase" id="RU004404"/>
    </source>
</evidence>
<dbReference type="EMBL" id="CP021255">
    <property type="protein sequence ID" value="AVD70282.1"/>
    <property type="molecule type" value="Genomic_DNA"/>
</dbReference>
<dbReference type="Pfam" id="PF11818">
    <property type="entry name" value="DUF3340"/>
    <property type="match status" value="1"/>
</dbReference>
<dbReference type="Proteomes" id="UP000239867">
    <property type="component" value="Chromosome"/>
</dbReference>
<dbReference type="GO" id="GO:0030288">
    <property type="term" value="C:outer membrane-bounded periplasmic space"/>
    <property type="evidence" value="ECO:0007669"/>
    <property type="project" value="TreeGrafter"/>
</dbReference>
<keyword evidence="2 5" id="KW-0645">Protease</keyword>
<dbReference type="KEGG" id="deo:CAY53_01270"/>
<evidence type="ECO:0000313" key="9">
    <source>
        <dbReference type="EMBL" id="AVD70282.1"/>
    </source>
</evidence>
<evidence type="ECO:0000256" key="1">
    <source>
        <dbReference type="ARBA" id="ARBA00009179"/>
    </source>
</evidence>
<dbReference type="InterPro" id="IPR040573">
    <property type="entry name" value="TSP_N"/>
</dbReference>
<dbReference type="CDD" id="cd06782">
    <property type="entry name" value="cpPDZ_CPP-like"/>
    <property type="match status" value="1"/>
</dbReference>
<feature type="signal peptide" evidence="7">
    <location>
        <begin position="1"/>
        <end position="22"/>
    </location>
</feature>